<keyword evidence="4" id="KW-1185">Reference proteome</keyword>
<name>A0ABM5LAX3_DIAVI</name>
<dbReference type="Proteomes" id="UP001652700">
    <property type="component" value="Unplaced"/>
</dbReference>
<dbReference type="InterPro" id="IPR051666">
    <property type="entry name" value="SP_Capacitation_Regulator"/>
</dbReference>
<proteinExistence type="predicted"/>
<dbReference type="PANTHER" id="PTHR22918">
    <property type="entry name" value="SEMINAL PLASMA PROTEIN"/>
    <property type="match status" value="1"/>
</dbReference>
<evidence type="ECO:0000256" key="1">
    <source>
        <dbReference type="ARBA" id="ARBA00004613"/>
    </source>
</evidence>
<dbReference type="RefSeq" id="XP_050519591.1">
    <property type="nucleotide sequence ID" value="XM_050663634.1"/>
</dbReference>
<sequence>MKKDIAYFLIIIWSFSIINGVVTVKVNEYLENQSKVLEDELSQQESVQKTDPRNTLTSIIQEKDLPEIHEYVKFSIQNKTYLLIKKDIYELDIRDSDMHLLSQNISLERASESEIITFVKGTVFKNTTFIILTSKLMGEAYIYVSSNDAFTLVETLFVPDATDAHFFINNKNLYLIVTSNKEDCLAVTWVYKWFGLHFDEIQTIFTTGAIKVNSFTTPNAEIIVILQNKPNNTVPSLVYEFSNNEIRKIQHIRTFHPVNMELYISKNRNYLIIYNENKHNTIYYWDGFEIVVQNRFITDSVILITTIFNINDTSHLAVAYNDHIDIYNLGLRNIRKEMQVTYKSNYSRILDVNIGINDTIYVIGEDNKTIKIKLFATKMSLIQKDLTAIRRDEIRTCFINLEGKLTERENLFTQKDDQPSKDILMESLHTEPEIETLTKEIKEKINNVSTSADQYTVPVGNSLIINGYLTVKGKVSVENINVSDVSIKKINGKRWTPERWLKYKEPQTIKGVSIIKSLTANHMETTRDDPIFTDMLLKRGNPNFTEPLFIENLTANAMNAKTINSVEVDNVYSQARPQKIKGIKTFKNLHVIEARTNSINDEIPDDTLSAVANEAHSPSNFDFEMEIENLEVESINGVPWDNFKNSVFRTFVDKEIIGPLNFTYIKVTDLHTTNINNISVDSLLTVTTDQVINADVEVEEVIVEGDILAETVNGKEFTPENLYFIKNDEVVTDPVSFANVIVRNNLNLSENSFASLVANDSERLLGTNESDFMQIYNDKVTINGDLFLNVLQIFPNTELVVSDEVIDPHLSRTYWTKNTIQEIPVKPHFKSLNTPHLITDLFNGVKTTQFLLNDNTEKIESDFSFSNVTVLGNVVLGEAGSHIPDLEKISREAVKRSGSQTIHGKKNYLDTLSIDVLETKILGDINVSDAINSKALTNVTGRKTIKNLIVEGDIDCNLKNIKSINDVALGSIREKYVFIDQPHKFSNLDFHILNVTNLTLKNINGHDLTVYYSLAELLNSTKMLHNLTINGNVSIDHIKNMSSLNDISYQDLLEHAPHIGQHGFLDKIKFSKEIKVDNLIASSINDLDLRNITQRVLTRHRKQKITAPFTFENIKTENLLTPQINDIMVKNILNTRSLVLQTLSVPNGTIFSEVVLQSINASTFSPCSIESIRQELADPPTQKWTKVEIKGNVTLLDEKSILYRVFEKAVNLDFRNVIHAPVNISESVLLTNLNTVKPINGTEILDLLEDAVLSESNEPQTITGQKHFLNLRAKNAIVLDNIDAVFINDEDISLLNDAIVDKNEKNVLVRGMKTFFSGLQTNTFHTERILNTDPENIVHLDKPRIIKEAIFDRVAVENNLNINFYDKHNFTDAMLNRLVIDGNTSQVAQGTYYFDNLDSDNFITPFINGIPINDIIFDLRVQNISGNKHFIRPIRISGNVSIDFINGANVTERFENAIPLEGPVISNGNVTILLPTSNNGSIQAEFINGQPVARINNILSSSDRRLEMEEIFSMKTELETMVKKMVPLVKRLSEEFMYLEKSDALQVEMPNSLRASSIVSAEDEIVILINGFKSGSYCGLPNNCSCAVQSSIVISPHSSVNVFPNSGVQRFFSYDDGNTTINFITNSVSTSSHCRTNKDNLINEISIMTWTTKTRGNKKGSFYQYNTFFTGYISKVDFFTLNDKTYAVIGRYYDPILDSYDLDCTIIQISEDKTHALEIQRIRTKGVIEVYLMQTAQGVVLVLGNQIPNDVHHENEFTNIYRFNPNTEQFIFMRTIPSFGCSTATGIVLGTDSLLALAHSEAPVQVLKYYPEFDNYYFYQSFPLEDHAIGISSFYTKGIDITEAYLCIVTSSERYYIYSYRYLEGFKLKCSGVIEGLTNIIPLNYNKQLYLFAGSAKSSSLLTVVKSGSD</sequence>
<evidence type="ECO:0000313" key="3">
    <source>
        <dbReference type="EnsemblMetazoa" id="XP_050519591.1"/>
    </source>
</evidence>
<dbReference type="GeneID" id="114333090"/>
<organism evidence="3 4">
    <name type="scientific">Diabrotica virgifera virgifera</name>
    <name type="common">western corn rootworm</name>
    <dbReference type="NCBI Taxonomy" id="50390"/>
    <lineage>
        <taxon>Eukaryota</taxon>
        <taxon>Metazoa</taxon>
        <taxon>Ecdysozoa</taxon>
        <taxon>Arthropoda</taxon>
        <taxon>Hexapoda</taxon>
        <taxon>Insecta</taxon>
        <taxon>Pterygota</taxon>
        <taxon>Neoptera</taxon>
        <taxon>Endopterygota</taxon>
        <taxon>Coleoptera</taxon>
        <taxon>Polyphaga</taxon>
        <taxon>Cucujiformia</taxon>
        <taxon>Chrysomeloidea</taxon>
        <taxon>Chrysomelidae</taxon>
        <taxon>Galerucinae</taxon>
        <taxon>Diabroticina</taxon>
        <taxon>Diabroticites</taxon>
        <taxon>Diabrotica</taxon>
    </lineage>
</organism>
<dbReference type="PANTHER" id="PTHR22918:SF6">
    <property type="entry name" value="EG:8D8.1 PROTEIN-RELATED"/>
    <property type="match status" value="1"/>
</dbReference>
<dbReference type="SUPFAM" id="SSF50978">
    <property type="entry name" value="WD40 repeat-like"/>
    <property type="match status" value="1"/>
</dbReference>
<dbReference type="EnsemblMetazoa" id="XM_050663634.1">
    <property type="protein sequence ID" value="XP_050519591.1"/>
    <property type="gene ID" value="LOC114333090"/>
</dbReference>
<accession>A0ABM5LAX3</accession>
<evidence type="ECO:0000313" key="4">
    <source>
        <dbReference type="Proteomes" id="UP001652700"/>
    </source>
</evidence>
<evidence type="ECO:0000256" key="2">
    <source>
        <dbReference type="ARBA" id="ARBA00022525"/>
    </source>
</evidence>
<dbReference type="InterPro" id="IPR036322">
    <property type="entry name" value="WD40_repeat_dom_sf"/>
</dbReference>
<comment type="subcellular location">
    <subcellularLocation>
        <location evidence="1">Secreted</location>
    </subcellularLocation>
</comment>
<reference evidence="3" key="1">
    <citation type="submission" date="2025-05" db="UniProtKB">
        <authorList>
            <consortium name="EnsemblMetazoa"/>
        </authorList>
    </citation>
    <scope>IDENTIFICATION</scope>
</reference>
<protein>
    <submittedName>
        <fullName evidence="3">Uncharacterized protein</fullName>
    </submittedName>
</protein>
<keyword evidence="2" id="KW-0964">Secreted</keyword>